<gene>
    <name evidence="11" type="ORF">HHI36_008571</name>
</gene>
<dbReference type="Gene3D" id="1.10.510.10">
    <property type="entry name" value="Transferase(Phosphotransferase) domain 1"/>
    <property type="match status" value="1"/>
</dbReference>
<keyword evidence="12" id="KW-1185">Reference proteome</keyword>
<evidence type="ECO:0000256" key="7">
    <source>
        <dbReference type="SAM" id="Phobius"/>
    </source>
</evidence>
<dbReference type="InterPro" id="IPR011009">
    <property type="entry name" value="Kinase-like_dom_sf"/>
</dbReference>
<keyword evidence="3 8" id="KW-0732">Signal</keyword>
<evidence type="ECO:0000259" key="10">
    <source>
        <dbReference type="PROSITE" id="PS50853"/>
    </source>
</evidence>
<dbReference type="PROSITE" id="PS50011">
    <property type="entry name" value="PROTEIN_KINASE_DOM"/>
    <property type="match status" value="1"/>
</dbReference>
<dbReference type="InterPro" id="IPR003961">
    <property type="entry name" value="FN3_dom"/>
</dbReference>
<comment type="subcellular location">
    <subcellularLocation>
        <location evidence="1">Membrane</location>
        <topology evidence="1">Single-pass type I membrane protein</topology>
    </subcellularLocation>
</comment>
<evidence type="ECO:0000256" key="3">
    <source>
        <dbReference type="ARBA" id="ARBA00022729"/>
    </source>
</evidence>
<evidence type="ECO:0000313" key="11">
    <source>
        <dbReference type="EMBL" id="KAL3269505.1"/>
    </source>
</evidence>
<protein>
    <recommendedName>
        <fullName evidence="13">Tyrosine-protein kinase Wsck</fullName>
    </recommendedName>
</protein>
<comment type="caution">
    <text evidence="11">The sequence shown here is derived from an EMBL/GenBank/DDBJ whole genome shotgun (WGS) entry which is preliminary data.</text>
</comment>
<dbReference type="CDD" id="cd00063">
    <property type="entry name" value="FN3"/>
    <property type="match status" value="1"/>
</dbReference>
<feature type="signal peptide" evidence="8">
    <location>
        <begin position="1"/>
        <end position="22"/>
    </location>
</feature>
<dbReference type="GO" id="GO:0016020">
    <property type="term" value="C:membrane"/>
    <property type="evidence" value="ECO:0007669"/>
    <property type="project" value="UniProtKB-SubCell"/>
</dbReference>
<evidence type="ECO:0000256" key="4">
    <source>
        <dbReference type="ARBA" id="ARBA00022989"/>
    </source>
</evidence>
<feature type="domain" description="Protein kinase" evidence="9">
    <location>
        <begin position="429"/>
        <end position="697"/>
    </location>
</feature>
<feature type="transmembrane region" description="Helical" evidence="7">
    <location>
        <begin position="341"/>
        <end position="367"/>
    </location>
</feature>
<dbReference type="SMART" id="SM00060">
    <property type="entry name" value="FN3"/>
    <property type="match status" value="1"/>
</dbReference>
<dbReference type="Pfam" id="PF23144">
    <property type="entry name" value="Fn3_PTPRU"/>
    <property type="match status" value="1"/>
</dbReference>
<dbReference type="Proteomes" id="UP001516400">
    <property type="component" value="Unassembled WGS sequence"/>
</dbReference>
<dbReference type="Gene3D" id="2.60.40.10">
    <property type="entry name" value="Immunoglobulins"/>
    <property type="match status" value="1"/>
</dbReference>
<proteinExistence type="predicted"/>
<reference evidence="11 12" key="1">
    <citation type="journal article" date="2021" name="BMC Biol.">
        <title>Horizontally acquired antibacterial genes associated with adaptive radiation of ladybird beetles.</title>
        <authorList>
            <person name="Li H.S."/>
            <person name="Tang X.F."/>
            <person name="Huang Y.H."/>
            <person name="Xu Z.Y."/>
            <person name="Chen M.L."/>
            <person name="Du X.Y."/>
            <person name="Qiu B.Y."/>
            <person name="Chen P.T."/>
            <person name="Zhang W."/>
            <person name="Slipinski A."/>
            <person name="Escalona H.E."/>
            <person name="Waterhouse R.M."/>
            <person name="Zwick A."/>
            <person name="Pang H."/>
        </authorList>
    </citation>
    <scope>NUCLEOTIDE SEQUENCE [LARGE SCALE GENOMIC DNA]</scope>
    <source>
        <strain evidence="11">SYSU2018</strain>
    </source>
</reference>
<dbReference type="InterPro" id="IPR057598">
    <property type="entry name" value="Fn3_PTPRU"/>
</dbReference>
<evidence type="ECO:0000313" key="12">
    <source>
        <dbReference type="Proteomes" id="UP001516400"/>
    </source>
</evidence>
<dbReference type="PANTHER" id="PTHR24416">
    <property type="entry name" value="TYROSINE-PROTEIN KINASE RECEPTOR"/>
    <property type="match status" value="1"/>
</dbReference>
<evidence type="ECO:0000256" key="2">
    <source>
        <dbReference type="ARBA" id="ARBA00022692"/>
    </source>
</evidence>
<dbReference type="PROSITE" id="PS50853">
    <property type="entry name" value="FN3"/>
    <property type="match status" value="1"/>
</dbReference>
<name>A0ABD2MSV0_9CUCU</name>
<dbReference type="PANTHER" id="PTHR24416:SF604">
    <property type="entry name" value="RECEPTOR PROTEIN-TYROSINE KINASE"/>
    <property type="match status" value="1"/>
</dbReference>
<keyword evidence="6" id="KW-0325">Glycoprotein</keyword>
<dbReference type="Gene3D" id="3.30.200.20">
    <property type="entry name" value="Phosphorylase Kinase, domain 1"/>
    <property type="match status" value="1"/>
</dbReference>
<dbReference type="InterPro" id="IPR036116">
    <property type="entry name" value="FN3_sf"/>
</dbReference>
<evidence type="ECO:0000256" key="8">
    <source>
        <dbReference type="SAM" id="SignalP"/>
    </source>
</evidence>
<dbReference type="AlphaFoldDB" id="A0ABD2MSV0"/>
<keyword evidence="2 7" id="KW-0812">Transmembrane</keyword>
<accession>A0ABD2MSV0</accession>
<feature type="chain" id="PRO_5044881096" description="Tyrosine-protein kinase Wsck" evidence="8">
    <location>
        <begin position="23"/>
        <end position="718"/>
    </location>
</feature>
<dbReference type="Pfam" id="PF07714">
    <property type="entry name" value="PK_Tyr_Ser-Thr"/>
    <property type="match status" value="1"/>
</dbReference>
<sequence>MFQFTLTLIYIILFNCLEFVYGMEKGSYIGCYKYEENQEVILNVQSVPDCVNNCEKNGFKFAILSNSNTTCFCNNFLGELGNSSPSEKCDEKSVYSSRDSIPSLPKNFRVVTLSEESVRIAWEKPDNAVEVTSYEITASVLSTFSQYPLRNTTWVYSNNTFQTALNLQPASKYNLTIRAKSSEGLGNAASEIVETPVGIPDNIPPPPIILSRSGSQMTIKIYPVVNNNGPISYYRVLVLNEAAKQMFQPEFLKNYQDSLEDNLNYYITAELTPEQINENFVIGDEKHYGKYFNAPLLSSVQYDLIVGIISSFNGQTKVAYSNSSRIQQEVLNGEPMKDTSLVTVLLIIGIIILSILLLVGVIGFFILKRRFMTTNRHNRLSEQELTLQGPMISVENSAYLPEDEQIQINHYKNLKQRIRIFSLKDELSVDAHMIIGVGKFGTVCKAFLRENTDNIPLAAYSIPDKSLAIDQKKVMLKNLDMLIKCGKHDNLVELIGTSESSHMLYVLFKHFPMNLKEFLINNRVQLPNRFFKISESQILGIITQISHGLIELEKNRIYHTKLCARNIMLTEDLVPKIFGFGLADYYTEKDLDYSRWTAVEVLNGNDFNSRSTIWSFGVLLWEVCALGATPYNNISKSSELIHEISRGTRLPQLKYFNDDVYQIMLYCWQIDMGERPNCETLSQAIENLHEDTIIPFISFNLYQMFQYEQYKPELEFSH</sequence>
<keyword evidence="5 7" id="KW-0472">Membrane</keyword>
<evidence type="ECO:0000256" key="5">
    <source>
        <dbReference type="ARBA" id="ARBA00023136"/>
    </source>
</evidence>
<keyword evidence="4 7" id="KW-1133">Transmembrane helix</keyword>
<evidence type="ECO:0000256" key="6">
    <source>
        <dbReference type="ARBA" id="ARBA00023180"/>
    </source>
</evidence>
<dbReference type="InterPro" id="IPR013783">
    <property type="entry name" value="Ig-like_fold"/>
</dbReference>
<evidence type="ECO:0008006" key="13">
    <source>
        <dbReference type="Google" id="ProtNLM"/>
    </source>
</evidence>
<dbReference type="InterPro" id="IPR050122">
    <property type="entry name" value="RTK"/>
</dbReference>
<feature type="domain" description="Fibronectin type-III" evidence="10">
    <location>
        <begin position="104"/>
        <end position="202"/>
    </location>
</feature>
<dbReference type="EMBL" id="JABFTP020000021">
    <property type="protein sequence ID" value="KAL3269505.1"/>
    <property type="molecule type" value="Genomic_DNA"/>
</dbReference>
<organism evidence="11 12">
    <name type="scientific">Cryptolaemus montrouzieri</name>
    <dbReference type="NCBI Taxonomy" id="559131"/>
    <lineage>
        <taxon>Eukaryota</taxon>
        <taxon>Metazoa</taxon>
        <taxon>Ecdysozoa</taxon>
        <taxon>Arthropoda</taxon>
        <taxon>Hexapoda</taxon>
        <taxon>Insecta</taxon>
        <taxon>Pterygota</taxon>
        <taxon>Neoptera</taxon>
        <taxon>Endopterygota</taxon>
        <taxon>Coleoptera</taxon>
        <taxon>Polyphaga</taxon>
        <taxon>Cucujiformia</taxon>
        <taxon>Coccinelloidea</taxon>
        <taxon>Coccinellidae</taxon>
        <taxon>Scymninae</taxon>
        <taxon>Scymnini</taxon>
        <taxon>Cryptolaemus</taxon>
    </lineage>
</organism>
<dbReference type="InterPro" id="IPR000719">
    <property type="entry name" value="Prot_kinase_dom"/>
</dbReference>
<evidence type="ECO:0000256" key="1">
    <source>
        <dbReference type="ARBA" id="ARBA00004479"/>
    </source>
</evidence>
<dbReference type="SUPFAM" id="SSF56112">
    <property type="entry name" value="Protein kinase-like (PK-like)"/>
    <property type="match status" value="1"/>
</dbReference>
<evidence type="ECO:0000259" key="9">
    <source>
        <dbReference type="PROSITE" id="PS50011"/>
    </source>
</evidence>
<dbReference type="InterPro" id="IPR001245">
    <property type="entry name" value="Ser-Thr/Tyr_kinase_cat_dom"/>
</dbReference>
<dbReference type="SUPFAM" id="SSF49265">
    <property type="entry name" value="Fibronectin type III"/>
    <property type="match status" value="1"/>
</dbReference>
<dbReference type="GO" id="GO:0004714">
    <property type="term" value="F:transmembrane receptor protein tyrosine kinase activity"/>
    <property type="evidence" value="ECO:0007669"/>
    <property type="project" value="UniProtKB-ARBA"/>
</dbReference>
<dbReference type="Pfam" id="PF00041">
    <property type="entry name" value="fn3"/>
    <property type="match status" value="1"/>
</dbReference>